<keyword evidence="7 8" id="KW-0472">Membrane</keyword>
<evidence type="ECO:0000256" key="8">
    <source>
        <dbReference type="SAM" id="Phobius"/>
    </source>
</evidence>
<dbReference type="EMBL" id="PDJH01000001">
    <property type="protein sequence ID" value="PFG37111.1"/>
    <property type="molecule type" value="Genomic_DNA"/>
</dbReference>
<comment type="caution">
    <text evidence="9">The sequence shown here is derived from an EMBL/GenBank/DDBJ whole genome shotgun (WGS) entry which is preliminary data.</text>
</comment>
<comment type="subcellular location">
    <subcellularLocation>
        <location evidence="1">Cell membrane</location>
        <topology evidence="1">Multi-pass membrane protein</topology>
    </subcellularLocation>
</comment>
<dbReference type="AlphaFoldDB" id="A0A2A9EEZ2"/>
<feature type="transmembrane region" description="Helical" evidence="8">
    <location>
        <begin position="87"/>
        <end position="108"/>
    </location>
</feature>
<evidence type="ECO:0000256" key="2">
    <source>
        <dbReference type="ARBA" id="ARBA00007935"/>
    </source>
</evidence>
<evidence type="ECO:0000313" key="9">
    <source>
        <dbReference type="EMBL" id="PFG37111.1"/>
    </source>
</evidence>
<dbReference type="SUPFAM" id="SSF81345">
    <property type="entry name" value="ABC transporter involved in vitamin B12 uptake, BtuC"/>
    <property type="match status" value="1"/>
</dbReference>
<evidence type="ECO:0000256" key="7">
    <source>
        <dbReference type="ARBA" id="ARBA00023136"/>
    </source>
</evidence>
<reference evidence="9 10" key="1">
    <citation type="submission" date="2017-10" db="EMBL/GenBank/DDBJ databases">
        <title>Sequencing the genomes of 1000 actinobacteria strains.</title>
        <authorList>
            <person name="Klenk H.-P."/>
        </authorList>
    </citation>
    <scope>NUCLEOTIDE SEQUENCE [LARGE SCALE GENOMIC DNA]</scope>
    <source>
        <strain evidence="9 10">DSM 21574</strain>
    </source>
</reference>
<name>A0A2A9EEZ2_9MICO</name>
<feature type="transmembrane region" description="Helical" evidence="8">
    <location>
        <begin position="143"/>
        <end position="162"/>
    </location>
</feature>
<dbReference type="Gene3D" id="1.10.3470.10">
    <property type="entry name" value="ABC transporter involved in vitamin B12 uptake, BtuC"/>
    <property type="match status" value="1"/>
</dbReference>
<dbReference type="Proteomes" id="UP000221394">
    <property type="component" value="Unassembled WGS sequence"/>
</dbReference>
<dbReference type="RefSeq" id="WP_181010242.1">
    <property type="nucleotide sequence ID" value="NZ_PDJH01000001.1"/>
</dbReference>
<keyword evidence="10" id="KW-1185">Reference proteome</keyword>
<keyword evidence="4" id="KW-1003">Cell membrane</keyword>
<feature type="transmembrane region" description="Helical" evidence="8">
    <location>
        <begin position="219"/>
        <end position="239"/>
    </location>
</feature>
<evidence type="ECO:0000256" key="4">
    <source>
        <dbReference type="ARBA" id="ARBA00022475"/>
    </source>
</evidence>
<keyword evidence="5 8" id="KW-0812">Transmembrane</keyword>
<evidence type="ECO:0000256" key="3">
    <source>
        <dbReference type="ARBA" id="ARBA00022448"/>
    </source>
</evidence>
<feature type="transmembrane region" description="Helical" evidence="8">
    <location>
        <begin position="117"/>
        <end position="137"/>
    </location>
</feature>
<dbReference type="GO" id="GO:0005886">
    <property type="term" value="C:plasma membrane"/>
    <property type="evidence" value="ECO:0007669"/>
    <property type="project" value="UniProtKB-SubCell"/>
</dbReference>
<dbReference type="GO" id="GO:0022857">
    <property type="term" value="F:transmembrane transporter activity"/>
    <property type="evidence" value="ECO:0007669"/>
    <property type="project" value="InterPro"/>
</dbReference>
<evidence type="ECO:0000256" key="5">
    <source>
        <dbReference type="ARBA" id="ARBA00022692"/>
    </source>
</evidence>
<evidence type="ECO:0000256" key="1">
    <source>
        <dbReference type="ARBA" id="ARBA00004651"/>
    </source>
</evidence>
<dbReference type="CDD" id="cd06550">
    <property type="entry name" value="TM_ABC_iron-siderophores_like"/>
    <property type="match status" value="1"/>
</dbReference>
<dbReference type="PANTHER" id="PTHR30472">
    <property type="entry name" value="FERRIC ENTEROBACTIN TRANSPORT SYSTEM PERMEASE PROTEIN"/>
    <property type="match status" value="1"/>
</dbReference>
<evidence type="ECO:0000256" key="6">
    <source>
        <dbReference type="ARBA" id="ARBA00022989"/>
    </source>
</evidence>
<evidence type="ECO:0000313" key="10">
    <source>
        <dbReference type="Proteomes" id="UP000221394"/>
    </source>
</evidence>
<dbReference type="InterPro" id="IPR000522">
    <property type="entry name" value="ABC_transptr_permease_BtuC"/>
</dbReference>
<feature type="transmembrane region" description="Helical" evidence="8">
    <location>
        <begin position="35"/>
        <end position="56"/>
    </location>
</feature>
<dbReference type="PANTHER" id="PTHR30472:SF24">
    <property type="entry name" value="FERRIC ENTEROBACTIN TRANSPORT SYSTEM PERMEASE PROTEIN FEPG"/>
    <property type="match status" value="1"/>
</dbReference>
<feature type="transmembrane region" description="Helical" evidence="8">
    <location>
        <begin position="260"/>
        <end position="288"/>
    </location>
</feature>
<feature type="transmembrane region" description="Helical" evidence="8">
    <location>
        <begin position="294"/>
        <end position="316"/>
    </location>
</feature>
<comment type="similarity">
    <text evidence="2">Belongs to the binding-protein-dependent transport system permease family. FecCD subfamily.</text>
</comment>
<keyword evidence="3" id="KW-0813">Transport</keyword>
<dbReference type="Pfam" id="PF01032">
    <property type="entry name" value="FecCD"/>
    <property type="match status" value="1"/>
</dbReference>
<organism evidence="9 10">
    <name type="scientific">Flavimobilis soli</name>
    <dbReference type="NCBI Taxonomy" id="442709"/>
    <lineage>
        <taxon>Bacteria</taxon>
        <taxon>Bacillati</taxon>
        <taxon>Actinomycetota</taxon>
        <taxon>Actinomycetes</taxon>
        <taxon>Micrococcales</taxon>
        <taxon>Jonesiaceae</taxon>
        <taxon>Flavimobilis</taxon>
    </lineage>
</organism>
<accession>A0A2A9EEZ2</accession>
<feature type="transmembrane region" description="Helical" evidence="8">
    <location>
        <begin position="328"/>
        <end position="347"/>
    </location>
</feature>
<dbReference type="InterPro" id="IPR037294">
    <property type="entry name" value="ABC_BtuC-like"/>
</dbReference>
<feature type="transmembrane region" description="Helical" evidence="8">
    <location>
        <begin position="171"/>
        <end position="190"/>
    </location>
</feature>
<sequence>MSAPAGLRRPDEARADAVATVRAVRRRGRARATSVAAGLSVVLLALAVVTACLGGFTVSFVDVVRIIGGADIPGATFIVHEVRLPRLLTGLGAGAAFGVSGAIFQTLVRNPLASPDIIGITAGASAAAVFAITQLGLNPGHAAPFAIGGAFAAAALIYGLAWRGAVSGQRLILVGIGIAAVLGSVTSWSLTRAEVTDASEALVWITGSLNGSTWSRLPLLWWPLLVLLPAAGVLGKRLRALQLGEDAAAGLGVRIEPSKAWLVAVGVCLAAVATAAAGPVAFVAFLAGPIARRLTGGGGLALVPSALVGAVIVTAADFAGAQLFGTRLPVGVITGVLGAPFLLWLLATANRVGKGG</sequence>
<proteinExistence type="inferred from homology"/>
<protein>
    <submittedName>
        <fullName evidence="9">Iron complex transport system permease protein</fullName>
    </submittedName>
</protein>
<dbReference type="GO" id="GO:0033214">
    <property type="term" value="P:siderophore-iron import into cell"/>
    <property type="evidence" value="ECO:0007669"/>
    <property type="project" value="TreeGrafter"/>
</dbReference>
<keyword evidence="6 8" id="KW-1133">Transmembrane helix</keyword>
<gene>
    <name evidence="9" type="ORF">ATL41_1859</name>
</gene>